<dbReference type="InterPro" id="IPR053181">
    <property type="entry name" value="EcdB-like_regulator"/>
</dbReference>
<gene>
    <name evidence="6" type="ORF">BJX68DRAFT_263094</name>
</gene>
<evidence type="ECO:0000313" key="6">
    <source>
        <dbReference type="EMBL" id="KAL2857530.1"/>
    </source>
</evidence>
<organism evidence="6 7">
    <name type="scientific">Aspergillus pseudodeflectus</name>
    <dbReference type="NCBI Taxonomy" id="176178"/>
    <lineage>
        <taxon>Eukaryota</taxon>
        <taxon>Fungi</taxon>
        <taxon>Dikarya</taxon>
        <taxon>Ascomycota</taxon>
        <taxon>Pezizomycotina</taxon>
        <taxon>Eurotiomycetes</taxon>
        <taxon>Eurotiomycetidae</taxon>
        <taxon>Eurotiales</taxon>
        <taxon>Aspergillaceae</taxon>
        <taxon>Aspergillus</taxon>
        <taxon>Aspergillus subgen. Nidulantes</taxon>
    </lineage>
</organism>
<comment type="caution">
    <text evidence="6">The sequence shown here is derived from an EMBL/GenBank/DDBJ whole genome shotgun (WGS) entry which is preliminary data.</text>
</comment>
<evidence type="ECO:0000256" key="4">
    <source>
        <dbReference type="ARBA" id="ARBA00023242"/>
    </source>
</evidence>
<evidence type="ECO:0000256" key="1">
    <source>
        <dbReference type="ARBA" id="ARBA00023015"/>
    </source>
</evidence>
<feature type="domain" description="Zn(2)-C6 fungal-type" evidence="5">
    <location>
        <begin position="28"/>
        <end position="58"/>
    </location>
</feature>
<proteinExistence type="predicted"/>
<name>A0ABR4KZ16_9EURO</name>
<evidence type="ECO:0000259" key="5">
    <source>
        <dbReference type="PROSITE" id="PS50048"/>
    </source>
</evidence>
<reference evidence="6 7" key="1">
    <citation type="submission" date="2024-07" db="EMBL/GenBank/DDBJ databases">
        <title>Section-level genome sequencing and comparative genomics of Aspergillus sections Usti and Cavernicolus.</title>
        <authorList>
            <consortium name="Lawrence Berkeley National Laboratory"/>
            <person name="Nybo J.L."/>
            <person name="Vesth T.C."/>
            <person name="Theobald S."/>
            <person name="Frisvad J.C."/>
            <person name="Larsen T.O."/>
            <person name="Kjaerboelling I."/>
            <person name="Rothschild-Mancinelli K."/>
            <person name="Lyhne E.K."/>
            <person name="Kogle M.E."/>
            <person name="Barry K."/>
            <person name="Clum A."/>
            <person name="Na H."/>
            <person name="Ledsgaard L."/>
            <person name="Lin J."/>
            <person name="Lipzen A."/>
            <person name="Kuo A."/>
            <person name="Riley R."/>
            <person name="Mondo S."/>
            <person name="LaButti K."/>
            <person name="Haridas S."/>
            <person name="Pangalinan J."/>
            <person name="Salamov A.A."/>
            <person name="Simmons B.A."/>
            <person name="Magnuson J.K."/>
            <person name="Chen J."/>
            <person name="Drula E."/>
            <person name="Henrissat B."/>
            <person name="Wiebenga A."/>
            <person name="Lubbers R.J."/>
            <person name="Gomes A.C."/>
            <person name="Macurrencykelacurrency M.R."/>
            <person name="Stajich J."/>
            <person name="Grigoriev I.V."/>
            <person name="Mortensen U.H."/>
            <person name="De vries R.P."/>
            <person name="Baker S.E."/>
            <person name="Andersen M.R."/>
        </authorList>
    </citation>
    <scope>NUCLEOTIDE SEQUENCE [LARGE SCALE GENOMIC DNA]</scope>
    <source>
        <strain evidence="6 7">CBS 756.74</strain>
    </source>
</reference>
<dbReference type="CDD" id="cd00067">
    <property type="entry name" value="GAL4"/>
    <property type="match status" value="1"/>
</dbReference>
<keyword evidence="7" id="KW-1185">Reference proteome</keyword>
<keyword evidence="4" id="KW-0539">Nucleus</keyword>
<protein>
    <recommendedName>
        <fullName evidence="5">Zn(2)-C6 fungal-type domain-containing protein</fullName>
    </recommendedName>
</protein>
<sequence length="366" mass="40666">MATEAGEEANALTQPSVTGVTRRLALNACEPCRQRKAKCDEGQPQCGRCSRLRLACHYKELSMKKDPVLFHIRKSLANLESQMEEMRSLLQRDRNLVTSSPENTFSATSAYREQDAAFPQVLTEPPSSPLPSTPLHHSTAPQNILLWPCLQASLSNLDSVYGLRGEIAEHNNRDARNLPLPSEHLAIYDSLLSRLTLSQIKCLTKAFFDDLSIYSPLLVESEFASRILGPVLAGAATSELEACIALLVLFLGGKALADQDSPTLPDDPHGALEIFLDPTEANTALSQLSLRIRYSAEISWRSAQALLLTGLFYSQRLNVLEHFQAVQRACTTIMILLQRYPTQSKQYGPYRVLESINWLLCLNVDN</sequence>
<keyword evidence="3" id="KW-0804">Transcription</keyword>
<evidence type="ECO:0000256" key="3">
    <source>
        <dbReference type="ARBA" id="ARBA00023163"/>
    </source>
</evidence>
<dbReference type="Pfam" id="PF00172">
    <property type="entry name" value="Zn_clus"/>
    <property type="match status" value="1"/>
</dbReference>
<dbReference type="Gene3D" id="4.10.240.10">
    <property type="entry name" value="Zn(2)-C6 fungal-type DNA-binding domain"/>
    <property type="match status" value="1"/>
</dbReference>
<dbReference type="Proteomes" id="UP001610444">
    <property type="component" value="Unassembled WGS sequence"/>
</dbReference>
<dbReference type="PROSITE" id="PS00463">
    <property type="entry name" value="ZN2_CY6_FUNGAL_1"/>
    <property type="match status" value="1"/>
</dbReference>
<dbReference type="PROSITE" id="PS50048">
    <property type="entry name" value="ZN2_CY6_FUNGAL_2"/>
    <property type="match status" value="1"/>
</dbReference>
<accession>A0ABR4KZ16</accession>
<dbReference type="SUPFAM" id="SSF57701">
    <property type="entry name" value="Zn2/Cys6 DNA-binding domain"/>
    <property type="match status" value="1"/>
</dbReference>
<dbReference type="SMART" id="SM00066">
    <property type="entry name" value="GAL4"/>
    <property type="match status" value="1"/>
</dbReference>
<keyword evidence="2" id="KW-0238">DNA-binding</keyword>
<dbReference type="GeneID" id="98159759"/>
<dbReference type="InterPro" id="IPR036864">
    <property type="entry name" value="Zn2-C6_fun-type_DNA-bd_sf"/>
</dbReference>
<dbReference type="EMBL" id="JBFXLR010000006">
    <property type="protein sequence ID" value="KAL2857530.1"/>
    <property type="molecule type" value="Genomic_DNA"/>
</dbReference>
<dbReference type="PANTHER" id="PTHR47785">
    <property type="entry name" value="ZN(II)2CYS6 TRANSCRIPTION FACTOR (EUROFUNG)-RELATED-RELATED"/>
    <property type="match status" value="1"/>
</dbReference>
<evidence type="ECO:0000256" key="2">
    <source>
        <dbReference type="ARBA" id="ARBA00023125"/>
    </source>
</evidence>
<dbReference type="RefSeq" id="XP_070903061.1">
    <property type="nucleotide sequence ID" value="XM_071044595.1"/>
</dbReference>
<dbReference type="InterPro" id="IPR001138">
    <property type="entry name" value="Zn2Cys6_DnaBD"/>
</dbReference>
<evidence type="ECO:0000313" key="7">
    <source>
        <dbReference type="Proteomes" id="UP001610444"/>
    </source>
</evidence>
<keyword evidence="1" id="KW-0805">Transcription regulation</keyword>